<gene>
    <name evidence="1" type="ORF">V5799_034112</name>
</gene>
<keyword evidence="2" id="KW-1185">Reference proteome</keyword>
<evidence type="ECO:0000313" key="1">
    <source>
        <dbReference type="EMBL" id="KAK8763281.1"/>
    </source>
</evidence>
<protein>
    <submittedName>
        <fullName evidence="1">Uncharacterized protein</fullName>
    </submittedName>
</protein>
<sequence>MKPLLAYVLYKDGEKAVVPVSLIKDYCPKSTKDTKDLAKNKLVYWRNKDAPDGGEDFYPGDIEELADIYNAATAEELAKKLIKLRIRWPKHVLTIKLLMKLLSKVLSRLRARRKRPKKKKAFYKKLRFEAEESCSSDEELIEKGALDAKQKQRKNYKGK</sequence>
<organism evidence="1 2">
    <name type="scientific">Amblyomma americanum</name>
    <name type="common">Lone star tick</name>
    <dbReference type="NCBI Taxonomy" id="6943"/>
    <lineage>
        <taxon>Eukaryota</taxon>
        <taxon>Metazoa</taxon>
        <taxon>Ecdysozoa</taxon>
        <taxon>Arthropoda</taxon>
        <taxon>Chelicerata</taxon>
        <taxon>Arachnida</taxon>
        <taxon>Acari</taxon>
        <taxon>Parasitiformes</taxon>
        <taxon>Ixodida</taxon>
        <taxon>Ixodoidea</taxon>
        <taxon>Ixodidae</taxon>
        <taxon>Amblyomminae</taxon>
        <taxon>Amblyomma</taxon>
    </lineage>
</organism>
<accession>A0AAQ4DLE1</accession>
<reference evidence="1 2" key="1">
    <citation type="journal article" date="2023" name="Arcadia Sci">
        <title>De novo assembly of a long-read Amblyomma americanum tick genome.</title>
        <authorList>
            <person name="Chou S."/>
            <person name="Poskanzer K.E."/>
            <person name="Rollins M."/>
            <person name="Thuy-Boun P.S."/>
        </authorList>
    </citation>
    <scope>NUCLEOTIDE SEQUENCE [LARGE SCALE GENOMIC DNA]</scope>
    <source>
        <strain evidence="1">F_SG_1</strain>
        <tissue evidence="1">Salivary glands</tissue>
    </source>
</reference>
<evidence type="ECO:0000313" key="2">
    <source>
        <dbReference type="Proteomes" id="UP001321473"/>
    </source>
</evidence>
<comment type="caution">
    <text evidence="1">The sequence shown here is derived from an EMBL/GenBank/DDBJ whole genome shotgun (WGS) entry which is preliminary data.</text>
</comment>
<proteinExistence type="predicted"/>
<dbReference type="Proteomes" id="UP001321473">
    <property type="component" value="Unassembled WGS sequence"/>
</dbReference>
<name>A0AAQ4DLE1_AMBAM</name>
<dbReference type="EMBL" id="JARKHS020029468">
    <property type="protein sequence ID" value="KAK8763281.1"/>
    <property type="molecule type" value="Genomic_DNA"/>
</dbReference>
<dbReference type="AlphaFoldDB" id="A0AAQ4DLE1"/>